<evidence type="ECO:0000313" key="1">
    <source>
        <dbReference type="EMBL" id="KAK0707122.1"/>
    </source>
</evidence>
<dbReference type="Proteomes" id="UP001172101">
    <property type="component" value="Unassembled WGS sequence"/>
</dbReference>
<comment type="caution">
    <text evidence="1">The sequence shown here is derived from an EMBL/GenBank/DDBJ whole genome shotgun (WGS) entry which is preliminary data.</text>
</comment>
<accession>A0AA40DNA5</accession>
<dbReference type="GeneID" id="85318566"/>
<name>A0AA40DNA5_9PEZI</name>
<dbReference type="EMBL" id="JAUIRO010000007">
    <property type="protein sequence ID" value="KAK0707122.1"/>
    <property type="molecule type" value="Genomic_DNA"/>
</dbReference>
<keyword evidence="2" id="KW-1185">Reference proteome</keyword>
<reference evidence="1" key="1">
    <citation type="submission" date="2023-06" db="EMBL/GenBank/DDBJ databases">
        <title>Genome-scale phylogeny and comparative genomics of the fungal order Sordariales.</title>
        <authorList>
            <consortium name="Lawrence Berkeley National Laboratory"/>
            <person name="Hensen N."/>
            <person name="Bonometti L."/>
            <person name="Westerberg I."/>
            <person name="Brannstrom I.O."/>
            <person name="Guillou S."/>
            <person name="Cros-Aarteil S."/>
            <person name="Calhoun S."/>
            <person name="Haridas S."/>
            <person name="Kuo A."/>
            <person name="Mondo S."/>
            <person name="Pangilinan J."/>
            <person name="Riley R."/>
            <person name="LaButti K."/>
            <person name="Andreopoulos B."/>
            <person name="Lipzen A."/>
            <person name="Chen C."/>
            <person name="Yanf M."/>
            <person name="Daum C."/>
            <person name="Ng V."/>
            <person name="Clum A."/>
            <person name="Steindorff A."/>
            <person name="Ohm R."/>
            <person name="Martin F."/>
            <person name="Silar P."/>
            <person name="Natvig D."/>
            <person name="Lalanne C."/>
            <person name="Gautier V."/>
            <person name="Ament-velasquez S.L."/>
            <person name="Kruys A."/>
            <person name="Hutchinson M.I."/>
            <person name="Powell A.J."/>
            <person name="Barry K."/>
            <person name="Miller A.N."/>
            <person name="Grigoriev I.V."/>
            <person name="Debuchy R."/>
            <person name="Gladieux P."/>
            <person name="Thoren M.H."/>
            <person name="Johannesson H."/>
        </authorList>
    </citation>
    <scope>NUCLEOTIDE SEQUENCE</scope>
    <source>
        <strain evidence="1">SMH2392-1A</strain>
    </source>
</reference>
<dbReference type="RefSeq" id="XP_060292216.1">
    <property type="nucleotide sequence ID" value="XM_060435296.1"/>
</dbReference>
<protein>
    <submittedName>
        <fullName evidence="1">Uncharacterized protein</fullName>
    </submittedName>
</protein>
<dbReference type="AlphaFoldDB" id="A0AA40DNA5"/>
<sequence length="594" mass="64686">MHESLVETYPPVLSAVLEGILATDKRFSLSYREILSTFESHERVLAAAGHELPKDGSLPVQLLEQARAVRRRALDAATLNLGPDDYAIITGEHIYPSDTTPTQSTPVNPLFETHRLWGYETEQDMLDTEKDGLMFILPQFVVRAASFSFEQRQLMELTGGFFFGRRLAMRNVVAGNPFGSLADFRFFSLGPLDMAKGQWTINPLTETLCRELHSFVRLRGKCGWSVADLDIAICSLLENRSRANGGTLGFFDGDRGMSAELVGGLADAARLGQLINKPVAQILPLWGDINMHGDVSLYRKLFLSSPAMQLLGGDTFTSYLQSVPPLSLHANFLQAVLKVTARGLEGLLGAARLKPEDSTTIGSLSSLYRHSLLCQMLDILPEGLGAALQSFPTTAEFFTTPRATLDLVEAWRGLLEKEWSASDILSAINPAAARPPAGSSTSKATLSDDETQFFASGSRNPLLLNVDPKTPPTLADLVALESYRGLRDSAARTPASIPDLVQTLSTRPPSQAADIASQFAAAMHWPEARLHQVLVAKYPDVSAEHISKRLQDLDELVSLGRVMELLLRKVDPAVSVSLLFQMGTPAAPDSLSSS</sequence>
<evidence type="ECO:0000313" key="2">
    <source>
        <dbReference type="Proteomes" id="UP001172101"/>
    </source>
</evidence>
<proteinExistence type="predicted"/>
<organism evidence="1 2">
    <name type="scientific">Lasiosphaeria miniovina</name>
    <dbReference type="NCBI Taxonomy" id="1954250"/>
    <lineage>
        <taxon>Eukaryota</taxon>
        <taxon>Fungi</taxon>
        <taxon>Dikarya</taxon>
        <taxon>Ascomycota</taxon>
        <taxon>Pezizomycotina</taxon>
        <taxon>Sordariomycetes</taxon>
        <taxon>Sordariomycetidae</taxon>
        <taxon>Sordariales</taxon>
        <taxon>Lasiosphaeriaceae</taxon>
        <taxon>Lasiosphaeria</taxon>
    </lineage>
</organism>
<gene>
    <name evidence="1" type="ORF">B0T26DRAFT_484698</name>
</gene>